<dbReference type="SUPFAM" id="SSF53335">
    <property type="entry name" value="S-adenosyl-L-methionine-dependent methyltransferases"/>
    <property type="match status" value="2"/>
</dbReference>
<protein>
    <submittedName>
        <fullName evidence="3">Putative SAM-dependent methyltransferase</fullName>
    </submittedName>
</protein>
<proteinExistence type="predicted"/>
<keyword evidence="3" id="KW-0489">Methyltransferase</keyword>
<name>G5QC93_SALMO</name>
<dbReference type="AlphaFoldDB" id="G5QC93"/>
<keyword evidence="1" id="KW-0472">Membrane</keyword>
<evidence type="ECO:0000313" key="3">
    <source>
        <dbReference type="EMBL" id="EHC71694.1"/>
    </source>
</evidence>
<feature type="transmembrane region" description="Helical" evidence="1">
    <location>
        <begin position="531"/>
        <end position="552"/>
    </location>
</feature>
<evidence type="ECO:0000313" key="4">
    <source>
        <dbReference type="Proteomes" id="UP000003221"/>
    </source>
</evidence>
<evidence type="ECO:0000259" key="2">
    <source>
        <dbReference type="Pfam" id="PF13649"/>
    </source>
</evidence>
<dbReference type="GO" id="GO:0008168">
    <property type="term" value="F:methyltransferase activity"/>
    <property type="evidence" value="ECO:0007669"/>
    <property type="project" value="UniProtKB-KW"/>
</dbReference>
<accession>G5QC93</accession>
<dbReference type="CDD" id="cd02440">
    <property type="entry name" value="AdoMet_MTases"/>
    <property type="match status" value="2"/>
</dbReference>
<dbReference type="PANTHER" id="PTHR43464">
    <property type="entry name" value="METHYLTRANSFERASE"/>
    <property type="match status" value="1"/>
</dbReference>
<gene>
    <name evidence="3" type="ORF">LTSEMON_6231</name>
</gene>
<keyword evidence="1" id="KW-0812">Transmembrane</keyword>
<organism evidence="3 4">
    <name type="scientific">Salmonella enterica subsp. enterica serovar Montevideo str. S5-403</name>
    <dbReference type="NCBI Taxonomy" id="913242"/>
    <lineage>
        <taxon>Bacteria</taxon>
        <taxon>Pseudomonadati</taxon>
        <taxon>Pseudomonadota</taxon>
        <taxon>Gammaproteobacteria</taxon>
        <taxon>Enterobacterales</taxon>
        <taxon>Enterobacteriaceae</taxon>
        <taxon>Salmonella</taxon>
    </lineage>
</organism>
<dbReference type="PANTHER" id="PTHR43464:SF3">
    <property type="entry name" value="SAM-DEPENDENT METHYLTRANSFERASE"/>
    <property type="match status" value="1"/>
</dbReference>
<dbReference type="Gene3D" id="3.40.50.150">
    <property type="entry name" value="Vaccinia Virus protein VP39"/>
    <property type="match status" value="2"/>
</dbReference>
<dbReference type="EMBL" id="AFCS01001385">
    <property type="protein sequence ID" value="EHC71694.1"/>
    <property type="molecule type" value="Genomic_DNA"/>
</dbReference>
<feature type="domain" description="Methyltransferase" evidence="2">
    <location>
        <begin position="334"/>
        <end position="428"/>
    </location>
</feature>
<keyword evidence="1" id="KW-1133">Transmembrane helix</keyword>
<sequence>MMDISAVIFATHRIRLLPDEGKIPWDEPAFSQRMLENHLSQDHDWASRRLTVIEQQVTWITRQLPAGARILDLGCGPGFYTRLLAERGFHCTGVDFSPASITWARQQAQAANLNIDYIQQDIRTYHPTEPFDFIMMTFGELNVFSAADAQSLISHCAQWLKPDGKLLVEVHTFDEVKRQGMAQPGWQRCPHGLFLAVPHLLLTENAWDEEAQTSSTQFWAIAENGCTTRFGSQMKAWRDDEYISLLGDAGFTVLQRPDSHAWPVGETFAGKLFALLAEKASTSEDIALSKRNNPMDIPRIFTISESEHRIHNPFTAEKYATLGHALRMKPGTRILDLGSGSGEMLCTWARDYGVTGTGIDISPLFTTQAKQRAEELGVSEYVHFIHNDAAGYIDEEKYDVAACVGATWIAGGVAGTIDLLAKSLKPGGIILIGEPYWRRIPATEEIAHACGVSSVADFRPLPELVAFFDQLGYDVVEMVLADPQGWDRYEAAKWMTMRRWLEENPDDEFAQEVRTELTVAPKRHVTWTREYFGWGVFALIARFGWGVFALIARDNVKQEV</sequence>
<dbReference type="Pfam" id="PF13649">
    <property type="entry name" value="Methyltransf_25"/>
    <property type="match status" value="2"/>
</dbReference>
<comment type="caution">
    <text evidence="3">The sequence shown here is derived from an EMBL/GenBank/DDBJ whole genome shotgun (WGS) entry which is preliminary data.</text>
</comment>
<dbReference type="GO" id="GO:0032259">
    <property type="term" value="P:methylation"/>
    <property type="evidence" value="ECO:0007669"/>
    <property type="project" value="UniProtKB-KW"/>
</dbReference>
<dbReference type="PATRIC" id="fig|913242.3.peg.5428"/>
<dbReference type="InterPro" id="IPR041698">
    <property type="entry name" value="Methyltransf_25"/>
</dbReference>
<dbReference type="Proteomes" id="UP000003221">
    <property type="component" value="Unassembled WGS sequence"/>
</dbReference>
<dbReference type="InterPro" id="IPR029063">
    <property type="entry name" value="SAM-dependent_MTases_sf"/>
</dbReference>
<feature type="domain" description="Methyltransferase" evidence="2">
    <location>
        <begin position="70"/>
        <end position="164"/>
    </location>
</feature>
<evidence type="ECO:0000256" key="1">
    <source>
        <dbReference type="SAM" id="Phobius"/>
    </source>
</evidence>
<reference evidence="3 4" key="1">
    <citation type="journal article" date="2011" name="BMC Genomics">
        <title>Genome sequencing reveals diversification of virulence factor content and possible host adaptation in distinct subpopulations of Salmonella enterica.</title>
        <authorList>
            <person name="den Bakker H.C."/>
            <person name="Moreno Switt A.I."/>
            <person name="Govoni G."/>
            <person name="Cummings C.A."/>
            <person name="Ranieri M.L."/>
            <person name="Degoricija L."/>
            <person name="Hoelzer K."/>
            <person name="Rodriguez-Rivera L.D."/>
            <person name="Brown S."/>
            <person name="Bolchacova E."/>
            <person name="Furtado M.R."/>
            <person name="Wiedmann M."/>
        </authorList>
    </citation>
    <scope>NUCLEOTIDE SEQUENCE [LARGE SCALE GENOMIC DNA]</scope>
    <source>
        <strain evidence="3 4">S5-403</strain>
    </source>
</reference>
<keyword evidence="3" id="KW-0808">Transferase</keyword>